<dbReference type="AlphaFoldDB" id="A0A9Q4PT09"/>
<evidence type="ECO:0000313" key="2">
    <source>
        <dbReference type="Proteomes" id="UP001075225"/>
    </source>
</evidence>
<dbReference type="RefSeq" id="WP_269484381.1">
    <property type="nucleotide sequence ID" value="NZ_JAPXGH010000009.1"/>
</dbReference>
<proteinExistence type="predicted"/>
<name>A0A9Q4PT09_9BACT</name>
<protein>
    <submittedName>
        <fullName evidence="1">Uncharacterized protein</fullName>
    </submittedName>
</protein>
<reference evidence="1" key="1">
    <citation type="submission" date="2022-12" db="EMBL/GenBank/DDBJ databases">
        <title>Species Delineation and Comparative Genomics within the Campylobacter ureolyticus Complex.</title>
        <authorList>
            <person name="Maki J."/>
            <person name="Howard M."/>
            <person name="Connelly S."/>
            <person name="Hardy D.J."/>
            <person name="Cameron A."/>
        </authorList>
    </citation>
    <scope>NUCLEOTIDE SEQUENCE</scope>
    <source>
        <strain evidence="1">URMC_787</strain>
    </source>
</reference>
<accession>A0A9Q4PT09</accession>
<evidence type="ECO:0000313" key="1">
    <source>
        <dbReference type="EMBL" id="MCZ6159324.1"/>
    </source>
</evidence>
<comment type="caution">
    <text evidence="1">The sequence shown here is derived from an EMBL/GenBank/DDBJ whole genome shotgun (WGS) entry which is preliminary data.</text>
</comment>
<dbReference type="EMBL" id="JAPXGO010000001">
    <property type="protein sequence ID" value="MCZ6159324.1"/>
    <property type="molecule type" value="Genomic_DNA"/>
</dbReference>
<dbReference type="Proteomes" id="UP001075225">
    <property type="component" value="Unassembled WGS sequence"/>
</dbReference>
<organism evidence="1 2">
    <name type="scientific">Campylobacter ureolyticus</name>
    <dbReference type="NCBI Taxonomy" id="827"/>
    <lineage>
        <taxon>Bacteria</taxon>
        <taxon>Pseudomonadati</taxon>
        <taxon>Campylobacterota</taxon>
        <taxon>Epsilonproteobacteria</taxon>
        <taxon>Campylobacterales</taxon>
        <taxon>Campylobacteraceae</taxon>
        <taxon>Campylobacter</taxon>
    </lineage>
</organism>
<gene>
    <name evidence="1" type="ORF">O6B32_02350</name>
</gene>
<sequence length="255" mass="28450">MAEKIPEFQRIGQNGINEFFEDLTYNVAYGEVLTRLKKCTEMDNKVLQSALESATTVMVSSALFLYIQKQEEFLTKIMDVVWRLIAGVIAFAGIGKLKKGFKGKFGRRLKNLTNFITGERSDAINSGRMVIEGAKLMSDNMSNSNSSSLRVMPSLITKGQMIQNESHKLNIARSKVASMNETLLFKLFTKNFTSSDMDLINRITGGKSKELTADKLNQVADFMYVSDDKGNITGLSEEFMKMLNGLGYLNNKGAN</sequence>